<dbReference type="SUPFAM" id="SSF51069">
    <property type="entry name" value="Carbonic anhydrase"/>
    <property type="match status" value="1"/>
</dbReference>
<protein>
    <recommendedName>
        <fullName evidence="2">Alpha-carbonic anhydrase domain-containing protein</fullName>
    </recommendedName>
</protein>
<evidence type="ECO:0000259" key="2">
    <source>
        <dbReference type="PROSITE" id="PS51144"/>
    </source>
</evidence>
<dbReference type="InterPro" id="IPR001148">
    <property type="entry name" value="CA_dom"/>
</dbReference>
<feature type="non-terminal residue" evidence="3">
    <location>
        <position position="1"/>
    </location>
</feature>
<gene>
    <name evidence="3" type="ORF">CUNI_LOCUS19886</name>
</gene>
<dbReference type="Gene3D" id="3.10.200.10">
    <property type="entry name" value="Alpha carbonic anhydrase"/>
    <property type="match status" value="1"/>
</dbReference>
<feature type="non-terminal residue" evidence="3">
    <location>
        <position position="174"/>
    </location>
</feature>
<comment type="similarity">
    <text evidence="1">Belongs to the alpha-carbonic anhydrase family.</text>
</comment>
<reference evidence="3" key="1">
    <citation type="submission" date="2021-04" db="EMBL/GenBank/DDBJ databases">
        <authorList>
            <consortium name="Molecular Ecology Group"/>
        </authorList>
    </citation>
    <scope>NUCLEOTIDE SEQUENCE</scope>
</reference>
<dbReference type="InterPro" id="IPR036398">
    <property type="entry name" value="CA_dom_sf"/>
</dbReference>
<dbReference type="GO" id="GO:0004089">
    <property type="term" value="F:carbonate dehydratase activity"/>
    <property type="evidence" value="ECO:0007669"/>
    <property type="project" value="InterPro"/>
</dbReference>
<dbReference type="Pfam" id="PF00194">
    <property type="entry name" value="Carb_anhydrase"/>
    <property type="match status" value="1"/>
</dbReference>
<dbReference type="PANTHER" id="PTHR18952:SF208">
    <property type="entry name" value="CARBONIC ANHYDRASE XA-RELATED"/>
    <property type="match status" value="1"/>
</dbReference>
<name>A0A8S4A1R5_9EUPU</name>
<dbReference type="AlphaFoldDB" id="A0A8S4A1R5"/>
<keyword evidence="4" id="KW-1185">Reference proteome</keyword>
<proteinExistence type="inferred from homology"/>
<dbReference type="EMBL" id="CAJHNH020007057">
    <property type="protein sequence ID" value="CAG5134328.1"/>
    <property type="molecule type" value="Genomic_DNA"/>
</dbReference>
<dbReference type="OrthoDB" id="5978072at2759"/>
<dbReference type="PANTHER" id="PTHR18952">
    <property type="entry name" value="CARBONIC ANHYDRASE"/>
    <property type="match status" value="1"/>
</dbReference>
<accession>A0A8S4A1R5</accession>
<dbReference type="InterPro" id="IPR023561">
    <property type="entry name" value="Carbonic_anhydrase_a-class"/>
</dbReference>
<sequence>ISQLTIHFGHSSQDGSEHTVDGTGFTAEIQMLAYNSDLYSNFTAAMTLPRGLVCVSILIKVSNETHPHFERIHRAMNETIYKGDRKHVAYLNLRRLLPDTDHYVTYEGSLTHPACHETVTWIIYNKPIFISHSQLAGLRRLKQDTIYNPVLLMAGNIRPLQALNQRTVRTNINF</sequence>
<dbReference type="GO" id="GO:0008270">
    <property type="term" value="F:zinc ion binding"/>
    <property type="evidence" value="ECO:0007669"/>
    <property type="project" value="InterPro"/>
</dbReference>
<dbReference type="SMART" id="SM01057">
    <property type="entry name" value="Carb_anhydrase"/>
    <property type="match status" value="1"/>
</dbReference>
<dbReference type="Proteomes" id="UP000678393">
    <property type="component" value="Unassembled WGS sequence"/>
</dbReference>
<organism evidence="3 4">
    <name type="scientific">Candidula unifasciata</name>
    <dbReference type="NCBI Taxonomy" id="100452"/>
    <lineage>
        <taxon>Eukaryota</taxon>
        <taxon>Metazoa</taxon>
        <taxon>Spiralia</taxon>
        <taxon>Lophotrochozoa</taxon>
        <taxon>Mollusca</taxon>
        <taxon>Gastropoda</taxon>
        <taxon>Heterobranchia</taxon>
        <taxon>Euthyneura</taxon>
        <taxon>Panpulmonata</taxon>
        <taxon>Eupulmonata</taxon>
        <taxon>Stylommatophora</taxon>
        <taxon>Helicina</taxon>
        <taxon>Helicoidea</taxon>
        <taxon>Geomitridae</taxon>
        <taxon>Candidula</taxon>
    </lineage>
</organism>
<evidence type="ECO:0000313" key="4">
    <source>
        <dbReference type="Proteomes" id="UP000678393"/>
    </source>
</evidence>
<evidence type="ECO:0000313" key="3">
    <source>
        <dbReference type="EMBL" id="CAG5134328.1"/>
    </source>
</evidence>
<evidence type="ECO:0000256" key="1">
    <source>
        <dbReference type="ARBA" id="ARBA00010718"/>
    </source>
</evidence>
<dbReference type="PROSITE" id="PS51144">
    <property type="entry name" value="ALPHA_CA_2"/>
    <property type="match status" value="1"/>
</dbReference>
<feature type="domain" description="Alpha-carbonic anhydrase" evidence="2">
    <location>
        <begin position="1"/>
        <end position="172"/>
    </location>
</feature>
<comment type="caution">
    <text evidence="3">The sequence shown here is derived from an EMBL/GenBank/DDBJ whole genome shotgun (WGS) entry which is preliminary data.</text>
</comment>
<dbReference type="GO" id="GO:0006730">
    <property type="term" value="P:one-carbon metabolic process"/>
    <property type="evidence" value="ECO:0007669"/>
    <property type="project" value="TreeGrafter"/>
</dbReference>